<keyword evidence="7" id="KW-1185">Reference proteome</keyword>
<evidence type="ECO:0000313" key="7">
    <source>
        <dbReference type="Proteomes" id="UP000823046"/>
    </source>
</evidence>
<dbReference type="Proteomes" id="UP000823046">
    <property type="component" value="Unassembled WGS sequence"/>
</dbReference>
<dbReference type="PANTHER" id="PTHR24068">
    <property type="entry name" value="UBIQUITIN-CONJUGATING ENZYME E2"/>
    <property type="match status" value="1"/>
</dbReference>
<proteinExistence type="inferred from homology"/>
<evidence type="ECO:0000259" key="5">
    <source>
        <dbReference type="PROSITE" id="PS50127"/>
    </source>
</evidence>
<organism evidence="6 7">
    <name type="scientific">Cardiosporidium cionae</name>
    <dbReference type="NCBI Taxonomy" id="476202"/>
    <lineage>
        <taxon>Eukaryota</taxon>
        <taxon>Sar</taxon>
        <taxon>Alveolata</taxon>
        <taxon>Apicomplexa</taxon>
        <taxon>Aconoidasida</taxon>
        <taxon>Nephromycida</taxon>
        <taxon>Cardiosporidium</taxon>
    </lineage>
</organism>
<evidence type="ECO:0000256" key="3">
    <source>
        <dbReference type="PROSITE-ProRule" id="PRU10133"/>
    </source>
</evidence>
<dbReference type="Gene3D" id="3.10.110.10">
    <property type="entry name" value="Ubiquitin Conjugating Enzyme"/>
    <property type="match status" value="1"/>
</dbReference>
<dbReference type="SMART" id="SM00212">
    <property type="entry name" value="UBCc"/>
    <property type="match status" value="1"/>
</dbReference>
<feature type="domain" description="UBC core" evidence="5">
    <location>
        <begin position="1"/>
        <end position="182"/>
    </location>
</feature>
<gene>
    <name evidence="6" type="ORF">IE077_000734</name>
</gene>
<evidence type="ECO:0000313" key="6">
    <source>
        <dbReference type="EMBL" id="KAF8819632.1"/>
    </source>
</evidence>
<keyword evidence="2 4" id="KW-0833">Ubl conjugation pathway</keyword>
<name>A0ABQ7J6K5_9APIC</name>
<protein>
    <submittedName>
        <fullName evidence="6">Ubiquitin-conjugating enzyme subfamily protein</fullName>
    </submittedName>
</protein>
<dbReference type="PROSITE" id="PS00183">
    <property type="entry name" value="UBC_1"/>
    <property type="match status" value="1"/>
</dbReference>
<evidence type="ECO:0000256" key="2">
    <source>
        <dbReference type="ARBA" id="ARBA00022786"/>
    </source>
</evidence>
<feature type="active site" description="Glycyl thioester intermediate" evidence="3">
    <location>
        <position position="87"/>
    </location>
</feature>
<evidence type="ECO:0000256" key="1">
    <source>
        <dbReference type="ARBA" id="ARBA00022679"/>
    </source>
</evidence>
<dbReference type="SUPFAM" id="SSF54495">
    <property type="entry name" value="UBC-like"/>
    <property type="match status" value="1"/>
</dbReference>
<dbReference type="CDD" id="cd23797">
    <property type="entry name" value="UBCc_UBE2H"/>
    <property type="match status" value="1"/>
</dbReference>
<dbReference type="Pfam" id="PF00179">
    <property type="entry name" value="UQ_con"/>
    <property type="match status" value="1"/>
</dbReference>
<evidence type="ECO:0000256" key="4">
    <source>
        <dbReference type="RuleBase" id="RU362109"/>
    </source>
</evidence>
<accession>A0ABQ7J6K5</accession>
<dbReference type="EMBL" id="JADAQX010000661">
    <property type="protein sequence ID" value="KAF8819632.1"/>
    <property type="molecule type" value="Genomic_DNA"/>
</dbReference>
<sequence>MTSQSPSTRKQCDFTKLMMAGYDLQLNNGSTQDFQVSFHGPRNTAYENGVWLVHVTLPDDYPFASPSIGFVNKMLHPNIDEASGSVCLDVINQTWTPLYSQFYSIRGVSPRIVLHAIMQMKYATYSAMVCAGLVNVFEVFLPQLLTYPNPTDPLNGDAASLFMHDKKKYDERVKEHVRLYASREEWERKKEKGEADADFDGIFSPLSEFSNVDNSDDIEILDIDDL</sequence>
<dbReference type="InterPro" id="IPR000608">
    <property type="entry name" value="UBC"/>
</dbReference>
<dbReference type="PROSITE" id="PS50127">
    <property type="entry name" value="UBC_2"/>
    <property type="match status" value="1"/>
</dbReference>
<comment type="similarity">
    <text evidence="4">Belongs to the ubiquitin-conjugating enzyme family.</text>
</comment>
<keyword evidence="1" id="KW-0808">Transferase</keyword>
<dbReference type="InterPro" id="IPR016135">
    <property type="entry name" value="UBQ-conjugating_enzyme/RWD"/>
</dbReference>
<comment type="caution">
    <text evidence="6">The sequence shown here is derived from an EMBL/GenBank/DDBJ whole genome shotgun (WGS) entry which is preliminary data.</text>
</comment>
<keyword evidence="4" id="KW-0547">Nucleotide-binding</keyword>
<reference evidence="6 7" key="1">
    <citation type="journal article" date="2020" name="bioRxiv">
        <title>Metabolic contributions of an alphaproteobacterial endosymbiont in the apicomplexan Cardiosporidium cionae.</title>
        <authorList>
            <person name="Hunter E.S."/>
            <person name="Paight C.J."/>
            <person name="Lane C.E."/>
        </authorList>
    </citation>
    <scope>NUCLEOTIDE SEQUENCE [LARGE SCALE GENOMIC DNA]</scope>
    <source>
        <strain evidence="6">ESH_2018</strain>
    </source>
</reference>
<keyword evidence="4" id="KW-0067">ATP-binding</keyword>
<dbReference type="InterPro" id="IPR023313">
    <property type="entry name" value="UBQ-conjugating_AS"/>
</dbReference>